<evidence type="ECO:0000313" key="1">
    <source>
        <dbReference type="EMBL" id="KAK7106537.1"/>
    </source>
</evidence>
<dbReference type="Proteomes" id="UP001374579">
    <property type="component" value="Unassembled WGS sequence"/>
</dbReference>
<proteinExistence type="predicted"/>
<evidence type="ECO:0000313" key="2">
    <source>
        <dbReference type="Proteomes" id="UP001374579"/>
    </source>
</evidence>
<gene>
    <name evidence="1" type="ORF">V1264_017785</name>
</gene>
<protein>
    <submittedName>
        <fullName evidence="1">Uncharacterized protein</fullName>
    </submittedName>
</protein>
<name>A0AAN9BJ70_9CAEN</name>
<comment type="caution">
    <text evidence="1">The sequence shown here is derived from an EMBL/GenBank/DDBJ whole genome shotgun (WGS) entry which is preliminary data.</text>
</comment>
<keyword evidence="2" id="KW-1185">Reference proteome</keyword>
<dbReference type="EMBL" id="JBAMIC010000007">
    <property type="protein sequence ID" value="KAK7106537.1"/>
    <property type="molecule type" value="Genomic_DNA"/>
</dbReference>
<dbReference type="AlphaFoldDB" id="A0AAN9BJ70"/>
<organism evidence="1 2">
    <name type="scientific">Littorina saxatilis</name>
    <dbReference type="NCBI Taxonomy" id="31220"/>
    <lineage>
        <taxon>Eukaryota</taxon>
        <taxon>Metazoa</taxon>
        <taxon>Spiralia</taxon>
        <taxon>Lophotrochozoa</taxon>
        <taxon>Mollusca</taxon>
        <taxon>Gastropoda</taxon>
        <taxon>Caenogastropoda</taxon>
        <taxon>Littorinimorpha</taxon>
        <taxon>Littorinoidea</taxon>
        <taxon>Littorinidae</taxon>
        <taxon>Littorina</taxon>
    </lineage>
</organism>
<accession>A0AAN9BJ70</accession>
<sequence length="103" mass="10647">MMVVMSKIVGIGRVYRLCGSVATTSVSGTTGAVMARCTVMAVMSKTVRIGRVHRLGGSAGMTCSVSGATIAVTDTSTVLMAVTNKTVHKPTKDTLLVNLVDVE</sequence>
<reference evidence="1 2" key="1">
    <citation type="submission" date="2024-02" db="EMBL/GenBank/DDBJ databases">
        <title>Chromosome-scale genome assembly of the rough periwinkle Littorina saxatilis.</title>
        <authorList>
            <person name="De Jode A."/>
            <person name="Faria R."/>
            <person name="Formenti G."/>
            <person name="Sims Y."/>
            <person name="Smith T.P."/>
            <person name="Tracey A."/>
            <person name="Wood J.M.D."/>
            <person name="Zagrodzka Z.B."/>
            <person name="Johannesson K."/>
            <person name="Butlin R.K."/>
            <person name="Leder E.H."/>
        </authorList>
    </citation>
    <scope>NUCLEOTIDE SEQUENCE [LARGE SCALE GENOMIC DNA]</scope>
    <source>
        <strain evidence="1">Snail1</strain>
        <tissue evidence="1">Muscle</tissue>
    </source>
</reference>